<feature type="compositionally biased region" description="Basic residues" evidence="1">
    <location>
        <begin position="25"/>
        <end position="41"/>
    </location>
</feature>
<comment type="caution">
    <text evidence="2">The sequence shown here is derived from an EMBL/GenBank/DDBJ whole genome shotgun (WGS) entry which is preliminary data.</text>
</comment>
<name>A0A4U2Z8E6_9BACI</name>
<evidence type="ECO:0000256" key="1">
    <source>
        <dbReference type="SAM" id="MobiDB-lite"/>
    </source>
</evidence>
<protein>
    <submittedName>
        <fullName evidence="2">Uncharacterized protein</fullName>
    </submittedName>
</protein>
<proteinExistence type="predicted"/>
<dbReference type="Proteomes" id="UP000308744">
    <property type="component" value="Unassembled WGS sequence"/>
</dbReference>
<gene>
    <name evidence="2" type="ORF">FC756_08785</name>
</gene>
<organism evidence="2 3">
    <name type="scientific">Lysinibacillus mangiferihumi</name>
    <dbReference type="NCBI Taxonomy" id="1130819"/>
    <lineage>
        <taxon>Bacteria</taxon>
        <taxon>Bacillati</taxon>
        <taxon>Bacillota</taxon>
        <taxon>Bacilli</taxon>
        <taxon>Bacillales</taxon>
        <taxon>Bacillaceae</taxon>
        <taxon>Lysinibacillus</taxon>
    </lineage>
</organism>
<dbReference type="EMBL" id="SZPU01000023">
    <property type="protein sequence ID" value="TKI69760.1"/>
    <property type="molecule type" value="Genomic_DNA"/>
</dbReference>
<sequence length="62" mass="7436">MGGNTREAEVNPTIEVRYPRDRGKYPRNRGKYPRSRSKSHGTRAIPCAQQKEFDNRNEWYYF</sequence>
<dbReference type="RefSeq" id="WP_137067740.1">
    <property type="nucleotide sequence ID" value="NZ_SZPU01000023.1"/>
</dbReference>
<dbReference type="AlphaFoldDB" id="A0A4U2Z8E6"/>
<feature type="region of interest" description="Disordered" evidence="1">
    <location>
        <begin position="1"/>
        <end position="44"/>
    </location>
</feature>
<evidence type="ECO:0000313" key="2">
    <source>
        <dbReference type="EMBL" id="TKI69760.1"/>
    </source>
</evidence>
<reference evidence="2 3" key="1">
    <citation type="submission" date="2019-04" db="EMBL/GenBank/DDBJ databases">
        <title>Lysinibacillus genome sequencing.</title>
        <authorList>
            <person name="Dunlap C."/>
        </authorList>
    </citation>
    <scope>NUCLEOTIDE SEQUENCE [LARGE SCALE GENOMIC DNA]</scope>
    <source>
        <strain evidence="2 3">CCTCC AB 2010389</strain>
    </source>
</reference>
<accession>A0A4U2Z8E6</accession>
<evidence type="ECO:0000313" key="3">
    <source>
        <dbReference type="Proteomes" id="UP000308744"/>
    </source>
</evidence>
<keyword evidence="3" id="KW-1185">Reference proteome</keyword>